<feature type="domain" description="AAA+ ATPase lid" evidence="2">
    <location>
        <begin position="109"/>
        <end position="174"/>
    </location>
</feature>
<organism evidence="3 4">
    <name type="scientific">Eutypa lata (strain UCR-EL1)</name>
    <name type="common">Grapevine dieback disease fungus</name>
    <name type="synonym">Eutypa armeniacae</name>
    <dbReference type="NCBI Taxonomy" id="1287681"/>
    <lineage>
        <taxon>Eukaryota</taxon>
        <taxon>Fungi</taxon>
        <taxon>Dikarya</taxon>
        <taxon>Ascomycota</taxon>
        <taxon>Pezizomycotina</taxon>
        <taxon>Sordariomycetes</taxon>
        <taxon>Xylariomycetidae</taxon>
        <taxon>Xylariales</taxon>
        <taxon>Diatrypaceae</taxon>
        <taxon>Eutypa</taxon>
    </lineage>
</organism>
<dbReference type="SUPFAM" id="SSF52540">
    <property type="entry name" value="P-loop containing nucleoside triphosphate hydrolases"/>
    <property type="match status" value="1"/>
</dbReference>
<gene>
    <name evidence="3" type="ORF">UCREL1_880</name>
</gene>
<dbReference type="InterPro" id="IPR056599">
    <property type="entry name" value="AAA_lid_fung"/>
</dbReference>
<evidence type="ECO:0000313" key="3">
    <source>
        <dbReference type="EMBL" id="EMR72065.1"/>
    </source>
</evidence>
<dbReference type="OrthoDB" id="10042665at2759"/>
<dbReference type="Proteomes" id="UP000012174">
    <property type="component" value="Unassembled WGS sequence"/>
</dbReference>
<dbReference type="HOGENOM" id="CLU_1098508_0_0_1"/>
<evidence type="ECO:0000313" key="4">
    <source>
        <dbReference type="Proteomes" id="UP000012174"/>
    </source>
</evidence>
<dbReference type="Pfam" id="PF23232">
    <property type="entry name" value="AAA_lid_13"/>
    <property type="match status" value="1"/>
</dbReference>
<evidence type="ECO:0000256" key="1">
    <source>
        <dbReference type="SAM" id="MobiDB-lite"/>
    </source>
</evidence>
<dbReference type="PANTHER" id="PTHR46411">
    <property type="entry name" value="FAMILY ATPASE, PUTATIVE-RELATED"/>
    <property type="match status" value="1"/>
</dbReference>
<dbReference type="PANTHER" id="PTHR46411:SF2">
    <property type="entry name" value="AAA+ ATPASE DOMAIN-CONTAINING PROTEIN"/>
    <property type="match status" value="1"/>
</dbReference>
<dbReference type="KEGG" id="ela:UCREL1_880"/>
<reference evidence="4" key="1">
    <citation type="journal article" date="2013" name="Genome Announc.">
        <title>Draft genome sequence of the grapevine dieback fungus Eutypa lata UCR-EL1.</title>
        <authorList>
            <person name="Blanco-Ulate B."/>
            <person name="Rolshausen P.E."/>
            <person name="Cantu D."/>
        </authorList>
    </citation>
    <scope>NUCLEOTIDE SEQUENCE [LARGE SCALE GENOMIC DNA]</scope>
    <source>
        <strain evidence="4">UCR-EL1</strain>
    </source>
</reference>
<feature type="region of interest" description="Disordered" evidence="1">
    <location>
        <begin position="187"/>
        <end position="228"/>
    </location>
</feature>
<dbReference type="OMA" id="INMEMIE"/>
<dbReference type="EMBL" id="KB705525">
    <property type="protein sequence ID" value="EMR72065.1"/>
    <property type="molecule type" value="Genomic_DNA"/>
</dbReference>
<name>M7TZG9_EUTLA</name>
<dbReference type="eggNOG" id="KOG0742">
    <property type="taxonomic scope" value="Eukaryota"/>
</dbReference>
<proteinExistence type="predicted"/>
<protein>
    <submittedName>
        <fullName evidence="3">Putative aaa family atpase protein</fullName>
    </submittedName>
</protein>
<keyword evidence="4" id="KW-1185">Reference proteome</keyword>
<dbReference type="AlphaFoldDB" id="M7TZG9"/>
<evidence type="ECO:0000259" key="2">
    <source>
        <dbReference type="Pfam" id="PF23232"/>
    </source>
</evidence>
<sequence length="253" mass="29244">MEVTEFLECVAEYFKKPLFQITCVFLRILEYYNGVLFLTTNRVGDFDEAFTSRIHMSLYYPPLDLDSTKAIFGLNIGRIKKQYMNKGINLQVQEVPIGVFVIDFYRSNPRARWNGRQIRNACQTALALAEFEAQGESYEETEDPDAVVNLEVKHLEMVAHSYLGFMHYLKDIYGVDADERAKENFLRATPRESQPSSYGGEPAVRQCPDDNTVKRGTTVPRNLRYNESRNWKKQDRNLSYIAGQRVSASHQLE</sequence>
<accession>M7TZG9</accession>
<dbReference type="InterPro" id="IPR027417">
    <property type="entry name" value="P-loop_NTPase"/>
</dbReference>